<keyword evidence="2" id="KW-1185">Reference proteome</keyword>
<reference evidence="1" key="1">
    <citation type="journal article" date="2022" name="bioRxiv">
        <title>Sequencing and chromosome-scale assembly of the giantPleurodeles waltlgenome.</title>
        <authorList>
            <person name="Brown T."/>
            <person name="Elewa A."/>
            <person name="Iarovenko S."/>
            <person name="Subramanian E."/>
            <person name="Araus A.J."/>
            <person name="Petzold A."/>
            <person name="Susuki M."/>
            <person name="Suzuki K.-i.T."/>
            <person name="Hayashi T."/>
            <person name="Toyoda A."/>
            <person name="Oliveira C."/>
            <person name="Osipova E."/>
            <person name="Leigh N.D."/>
            <person name="Simon A."/>
            <person name="Yun M.H."/>
        </authorList>
    </citation>
    <scope>NUCLEOTIDE SEQUENCE</scope>
    <source>
        <strain evidence="1">20211129_DDA</strain>
        <tissue evidence="1">Liver</tissue>
    </source>
</reference>
<dbReference type="Proteomes" id="UP001066276">
    <property type="component" value="Chromosome 10"/>
</dbReference>
<evidence type="ECO:0000313" key="2">
    <source>
        <dbReference type="Proteomes" id="UP001066276"/>
    </source>
</evidence>
<dbReference type="EMBL" id="JANPWB010000014">
    <property type="protein sequence ID" value="KAJ1097217.1"/>
    <property type="molecule type" value="Genomic_DNA"/>
</dbReference>
<comment type="caution">
    <text evidence="1">The sequence shown here is derived from an EMBL/GenBank/DDBJ whole genome shotgun (WGS) entry which is preliminary data.</text>
</comment>
<evidence type="ECO:0000313" key="1">
    <source>
        <dbReference type="EMBL" id="KAJ1097217.1"/>
    </source>
</evidence>
<sequence length="145" mass="15549">MLQANRGSGPIIFSVYTAISIREPPSGGNGRLRFNGKTLDWTLLFSGHGGLNPIYKVIPPSSCRPNPMLQANRGSGPIICSVYTAISIREPPSGGNGRLRSNGKTLDWTHGCTAGIHSLDLILADGDMKPFGHLQEEFGLHPQQA</sequence>
<dbReference type="AlphaFoldDB" id="A0AAV7M3U9"/>
<accession>A0AAV7M3U9</accession>
<name>A0AAV7M3U9_PLEWA</name>
<gene>
    <name evidence="1" type="ORF">NDU88_002342</name>
</gene>
<organism evidence="1 2">
    <name type="scientific">Pleurodeles waltl</name>
    <name type="common">Iberian ribbed newt</name>
    <dbReference type="NCBI Taxonomy" id="8319"/>
    <lineage>
        <taxon>Eukaryota</taxon>
        <taxon>Metazoa</taxon>
        <taxon>Chordata</taxon>
        <taxon>Craniata</taxon>
        <taxon>Vertebrata</taxon>
        <taxon>Euteleostomi</taxon>
        <taxon>Amphibia</taxon>
        <taxon>Batrachia</taxon>
        <taxon>Caudata</taxon>
        <taxon>Salamandroidea</taxon>
        <taxon>Salamandridae</taxon>
        <taxon>Pleurodelinae</taxon>
        <taxon>Pleurodeles</taxon>
    </lineage>
</organism>
<proteinExistence type="predicted"/>
<protein>
    <submittedName>
        <fullName evidence="1">Uncharacterized protein</fullName>
    </submittedName>
</protein>